<dbReference type="InterPro" id="IPR006674">
    <property type="entry name" value="HD_domain"/>
</dbReference>
<dbReference type="PANTHER" id="PTHR35795:SF1">
    <property type="entry name" value="BIS(5'-NUCLEOSYL)-TETRAPHOSPHATASE, SYMMETRICAL"/>
    <property type="match status" value="1"/>
</dbReference>
<keyword evidence="3" id="KW-1185">Reference proteome</keyword>
<organism evidence="2 3">
    <name type="scientific">Companilactobacillus mindensis DSM 14500</name>
    <dbReference type="NCBI Taxonomy" id="1423770"/>
    <lineage>
        <taxon>Bacteria</taxon>
        <taxon>Bacillati</taxon>
        <taxon>Bacillota</taxon>
        <taxon>Bacilli</taxon>
        <taxon>Lactobacillales</taxon>
        <taxon>Lactobacillaceae</taxon>
        <taxon>Companilactobacillus</taxon>
    </lineage>
</organism>
<accession>A0A0R1QTC2</accession>
<evidence type="ECO:0000259" key="1">
    <source>
        <dbReference type="Pfam" id="PF01966"/>
    </source>
</evidence>
<dbReference type="AlphaFoldDB" id="A0A0R1QTC2"/>
<sequence>MDYVDFIKEYHLDKHKNLESNIADFYRQTNTLSTYRHCWDVAKEAIKLDNWFKEDLYIAGLLHDISAFIPTSCRLEVSQALNIPILEEEQEFPLLLHQKLSAYIVKKCFKINDAKTISAIKCHTTLRGNFTDFDLALFLADKIAWDQPGIPPYLSKLETSLNSSKEAAALVYIDYLFNNGIKIIHPWLRSAKEELEAK</sequence>
<proteinExistence type="predicted"/>
<dbReference type="InterPro" id="IPR051094">
    <property type="entry name" value="Diverse_Catalytic_Enzymes"/>
</dbReference>
<dbReference type="EMBL" id="AZEZ01000040">
    <property type="protein sequence ID" value="KRL44451.1"/>
    <property type="molecule type" value="Genomic_DNA"/>
</dbReference>
<gene>
    <name evidence="2" type="ORF">FD29_GL002177</name>
</gene>
<evidence type="ECO:0000313" key="2">
    <source>
        <dbReference type="EMBL" id="KRL44451.1"/>
    </source>
</evidence>
<dbReference type="Pfam" id="PF01966">
    <property type="entry name" value="HD"/>
    <property type="match status" value="1"/>
</dbReference>
<evidence type="ECO:0000313" key="3">
    <source>
        <dbReference type="Proteomes" id="UP000050872"/>
    </source>
</evidence>
<dbReference type="PANTHER" id="PTHR35795">
    <property type="entry name" value="SLR1885 PROTEIN"/>
    <property type="match status" value="1"/>
</dbReference>
<dbReference type="STRING" id="1423770.FD29_GL002177"/>
<dbReference type="RefSeq" id="WP_057887775.1">
    <property type="nucleotide sequence ID" value="NZ_AZEZ01000040.1"/>
</dbReference>
<dbReference type="CDD" id="cd00077">
    <property type="entry name" value="HDc"/>
    <property type="match status" value="1"/>
</dbReference>
<dbReference type="PATRIC" id="fig|1423770.3.peg.2235"/>
<dbReference type="Proteomes" id="UP000050872">
    <property type="component" value="Unassembled WGS sequence"/>
</dbReference>
<feature type="domain" description="HD" evidence="1">
    <location>
        <begin position="34"/>
        <end position="144"/>
    </location>
</feature>
<dbReference type="SUPFAM" id="SSF109604">
    <property type="entry name" value="HD-domain/PDEase-like"/>
    <property type="match status" value="1"/>
</dbReference>
<reference evidence="2 3" key="1">
    <citation type="journal article" date="2015" name="Genome Announc.">
        <title>Expanding the biotechnology potential of lactobacilli through comparative genomics of 213 strains and associated genera.</title>
        <authorList>
            <person name="Sun Z."/>
            <person name="Harris H.M."/>
            <person name="McCann A."/>
            <person name="Guo C."/>
            <person name="Argimon S."/>
            <person name="Zhang W."/>
            <person name="Yang X."/>
            <person name="Jeffery I.B."/>
            <person name="Cooney J.C."/>
            <person name="Kagawa T.F."/>
            <person name="Liu W."/>
            <person name="Song Y."/>
            <person name="Salvetti E."/>
            <person name="Wrobel A."/>
            <person name="Rasinkangas P."/>
            <person name="Parkhill J."/>
            <person name="Rea M.C."/>
            <person name="O'Sullivan O."/>
            <person name="Ritari J."/>
            <person name="Douillard F.P."/>
            <person name="Paul Ross R."/>
            <person name="Yang R."/>
            <person name="Briner A.E."/>
            <person name="Felis G.E."/>
            <person name="de Vos W.M."/>
            <person name="Barrangou R."/>
            <person name="Klaenhammer T.R."/>
            <person name="Caufield P.W."/>
            <person name="Cui Y."/>
            <person name="Zhang H."/>
            <person name="O'Toole P.W."/>
        </authorList>
    </citation>
    <scope>NUCLEOTIDE SEQUENCE [LARGE SCALE GENOMIC DNA]</scope>
    <source>
        <strain evidence="2 3">DSM 14500</strain>
    </source>
</reference>
<name>A0A0R1QTC2_9LACO</name>
<dbReference type="OrthoDB" id="5295945at2"/>
<dbReference type="InterPro" id="IPR003607">
    <property type="entry name" value="HD/PDEase_dom"/>
</dbReference>
<dbReference type="Gene3D" id="1.10.3210.10">
    <property type="entry name" value="Hypothetical protein af1432"/>
    <property type="match status" value="1"/>
</dbReference>
<protein>
    <recommendedName>
        <fullName evidence="1">HD domain-containing protein</fullName>
    </recommendedName>
</protein>
<comment type="caution">
    <text evidence="2">The sequence shown here is derived from an EMBL/GenBank/DDBJ whole genome shotgun (WGS) entry which is preliminary data.</text>
</comment>